<evidence type="ECO:0000313" key="2">
    <source>
        <dbReference type="EMBL" id="OYD59581.1"/>
    </source>
</evidence>
<dbReference type="Gene3D" id="3.30.1050.10">
    <property type="entry name" value="SCP2 sterol-binding domain"/>
    <property type="match status" value="1"/>
</dbReference>
<dbReference type="CDD" id="cd04301">
    <property type="entry name" value="NAT_SF"/>
    <property type="match status" value="1"/>
</dbReference>
<dbReference type="GO" id="GO:0030649">
    <property type="term" value="P:aminoglycoside antibiotic catabolic process"/>
    <property type="evidence" value="ECO:0007669"/>
    <property type="project" value="TreeGrafter"/>
</dbReference>
<dbReference type="Gene3D" id="3.40.630.30">
    <property type="match status" value="2"/>
</dbReference>
<dbReference type="InterPro" id="IPR016181">
    <property type="entry name" value="Acyl_CoA_acyltransferase"/>
</dbReference>
<dbReference type="SUPFAM" id="SSF55729">
    <property type="entry name" value="Acyl-CoA N-acyltransferases (Nat)"/>
    <property type="match status" value="1"/>
</dbReference>
<dbReference type="PANTHER" id="PTHR37817">
    <property type="entry name" value="N-ACETYLTRANSFERASE EIS"/>
    <property type="match status" value="1"/>
</dbReference>
<dbReference type="InterPro" id="IPR000182">
    <property type="entry name" value="GNAT_dom"/>
</dbReference>
<dbReference type="PANTHER" id="PTHR37817:SF1">
    <property type="entry name" value="N-ACETYLTRANSFERASE EIS"/>
    <property type="match status" value="1"/>
</dbReference>
<feature type="domain" description="N-acetyltransferase" evidence="1">
    <location>
        <begin position="24"/>
        <end position="175"/>
    </location>
</feature>
<reference evidence="2 3" key="1">
    <citation type="submission" date="2017-07" db="EMBL/GenBank/DDBJ databases">
        <title>Fictibacillus sp. nov. GDSW-R2A3 Genome sequencing and assembly.</title>
        <authorList>
            <person name="Mayilraj S."/>
        </authorList>
    </citation>
    <scope>NUCLEOTIDE SEQUENCE [LARGE SCALE GENOMIC DNA]</scope>
    <source>
        <strain evidence="2 3">GDSW-R2A3</strain>
    </source>
</reference>
<dbReference type="Pfam" id="PF13527">
    <property type="entry name" value="Acetyltransf_9"/>
    <property type="match status" value="1"/>
</dbReference>
<proteinExistence type="predicted"/>
<organism evidence="2 3">
    <name type="scientific">Fictibacillus aquaticus</name>
    <dbReference type="NCBI Taxonomy" id="2021314"/>
    <lineage>
        <taxon>Bacteria</taxon>
        <taxon>Bacillati</taxon>
        <taxon>Bacillota</taxon>
        <taxon>Bacilli</taxon>
        <taxon>Bacillales</taxon>
        <taxon>Fictibacillaceae</taxon>
        <taxon>Fictibacillus</taxon>
    </lineage>
</organism>
<dbReference type="InterPro" id="IPR036527">
    <property type="entry name" value="SCP2_sterol-bd_dom_sf"/>
</dbReference>
<dbReference type="Pfam" id="PF13530">
    <property type="entry name" value="SCP2_2"/>
    <property type="match status" value="1"/>
</dbReference>
<comment type="caution">
    <text evidence="2">The sequence shown here is derived from an EMBL/GenBank/DDBJ whole genome shotgun (WGS) entry which is preliminary data.</text>
</comment>
<evidence type="ECO:0000259" key="1">
    <source>
        <dbReference type="PROSITE" id="PS51186"/>
    </source>
</evidence>
<dbReference type="AlphaFoldDB" id="A0A235FE39"/>
<dbReference type="InterPro" id="IPR041380">
    <property type="entry name" value="Acetyltransf_17"/>
</dbReference>
<dbReference type="OrthoDB" id="2379505at2"/>
<protein>
    <recommendedName>
        <fullName evidence="1">N-acetyltransferase domain-containing protein</fullName>
    </recommendedName>
</protein>
<dbReference type="InterPro" id="IPR025559">
    <property type="entry name" value="Eis_dom"/>
</dbReference>
<evidence type="ECO:0000313" key="3">
    <source>
        <dbReference type="Proteomes" id="UP000215059"/>
    </source>
</evidence>
<dbReference type="SUPFAM" id="SSF55718">
    <property type="entry name" value="SCP-like"/>
    <property type="match status" value="1"/>
</dbReference>
<dbReference type="Proteomes" id="UP000215059">
    <property type="component" value="Unassembled WGS sequence"/>
</dbReference>
<dbReference type="PROSITE" id="PS51186">
    <property type="entry name" value="GNAT"/>
    <property type="match status" value="1"/>
</dbReference>
<gene>
    <name evidence="2" type="ORF">CGZ90_06745</name>
</gene>
<dbReference type="GO" id="GO:0034069">
    <property type="term" value="F:aminoglycoside N-acetyltransferase activity"/>
    <property type="evidence" value="ECO:0007669"/>
    <property type="project" value="TreeGrafter"/>
</dbReference>
<name>A0A235FE39_9BACL</name>
<keyword evidence="3" id="KW-1185">Reference proteome</keyword>
<sequence length="434" mass="49134">MKELPPWRRMLKGVNLFRGCYCMLEFKVMKSDEVETWLDLLDKAYPGFKAPREKMVSFLTDIIEKEKTQDLYGLYDNGTLVGGVRLLQFQMNCGGAIVPAGGIGLVAIDLLRRREGLAKVLLKKSIDYFNERGVHIAALYPFETSFYKKAGFGHGVQISQYKIKPGSFSNKGNKENLKEWRGSVENRRKLLQCYNAVLEKTNGMTERIDRNLDSVFKDGQHTIVYENENGTVEGYLTFSYRNEATFINSMDVKEMIYLTPQALNAFCSFFYSQKDQLERIIISSNDEYFRYLADDARNGDVAAFDSIYLETHVTADGLMYRVLDTKRFLHQLSSRNFGGLNGQLKLSINDSFLDENNGPVYASFTEGQIEVIEEGDARVELNMDISDFSSLIMGAVDMKGLLRLGLAEISDEAAADTVGRLFALDSKPVSMISY</sequence>
<dbReference type="InterPro" id="IPR051554">
    <property type="entry name" value="Acetyltransferase_Eis"/>
</dbReference>
<accession>A0A235FE39</accession>
<dbReference type="EMBL" id="NOII01000001">
    <property type="protein sequence ID" value="OYD59581.1"/>
    <property type="molecule type" value="Genomic_DNA"/>
</dbReference>
<dbReference type="Pfam" id="PF17668">
    <property type="entry name" value="Acetyltransf_17"/>
    <property type="match status" value="1"/>
</dbReference>